<protein>
    <submittedName>
        <fullName evidence="10">CAMK/CAMKL/MARK protein kinase</fullName>
    </submittedName>
</protein>
<dbReference type="EMBL" id="KQ241859">
    <property type="protein sequence ID" value="KNC83150.1"/>
    <property type="molecule type" value="Genomic_DNA"/>
</dbReference>
<dbReference type="Proteomes" id="UP000054560">
    <property type="component" value="Unassembled WGS sequence"/>
</dbReference>
<dbReference type="GO" id="GO:0005737">
    <property type="term" value="C:cytoplasm"/>
    <property type="evidence" value="ECO:0007669"/>
    <property type="project" value="TreeGrafter"/>
</dbReference>
<evidence type="ECO:0000259" key="9">
    <source>
        <dbReference type="PROSITE" id="PS50030"/>
    </source>
</evidence>
<dbReference type="STRING" id="667725.A0A0L0G254"/>
<feature type="region of interest" description="Disordered" evidence="7">
    <location>
        <begin position="352"/>
        <end position="483"/>
    </location>
</feature>
<keyword evidence="1" id="KW-0723">Serine/threonine-protein kinase</keyword>
<dbReference type="Pfam" id="PF23312">
    <property type="entry name" value="UBA_SIK3"/>
    <property type="match status" value="1"/>
</dbReference>
<keyword evidence="3 6" id="KW-0547">Nucleotide-binding</keyword>
<dbReference type="PANTHER" id="PTHR24346">
    <property type="entry name" value="MAP/MICROTUBULE AFFINITY-REGULATING KINASE"/>
    <property type="match status" value="1"/>
</dbReference>
<evidence type="ECO:0000256" key="1">
    <source>
        <dbReference type="ARBA" id="ARBA00022527"/>
    </source>
</evidence>
<feature type="compositionally biased region" description="Polar residues" evidence="7">
    <location>
        <begin position="352"/>
        <end position="365"/>
    </location>
</feature>
<evidence type="ECO:0000256" key="3">
    <source>
        <dbReference type="ARBA" id="ARBA00022741"/>
    </source>
</evidence>
<feature type="compositionally biased region" description="Low complexity" evidence="7">
    <location>
        <begin position="450"/>
        <end position="461"/>
    </location>
</feature>
<dbReference type="InterPro" id="IPR008271">
    <property type="entry name" value="Ser/Thr_kinase_AS"/>
</dbReference>
<feature type="compositionally biased region" description="Polar residues" evidence="7">
    <location>
        <begin position="422"/>
        <end position="444"/>
    </location>
</feature>
<dbReference type="InterPro" id="IPR000719">
    <property type="entry name" value="Prot_kinase_dom"/>
</dbReference>
<dbReference type="FunFam" id="3.30.200.20:FF:000003">
    <property type="entry name" value="Non-specific serine/threonine protein kinase"/>
    <property type="match status" value="1"/>
</dbReference>
<name>A0A0L0G254_9EUKA</name>
<feature type="domain" description="Protein kinase" evidence="8">
    <location>
        <begin position="30"/>
        <end position="277"/>
    </location>
</feature>
<dbReference type="InterPro" id="IPR057380">
    <property type="entry name" value="UBA_SIK1/2/3"/>
</dbReference>
<dbReference type="PROSITE" id="PS00108">
    <property type="entry name" value="PROTEIN_KINASE_ST"/>
    <property type="match status" value="1"/>
</dbReference>
<dbReference type="FunFam" id="1.10.510.10:FF:000571">
    <property type="entry name" value="Maternal embryonic leucine zipper kinase"/>
    <property type="match status" value="1"/>
</dbReference>
<dbReference type="PROSITE" id="PS50011">
    <property type="entry name" value="PROTEIN_KINASE_DOM"/>
    <property type="match status" value="1"/>
</dbReference>
<dbReference type="GO" id="GO:0035556">
    <property type="term" value="P:intracellular signal transduction"/>
    <property type="evidence" value="ECO:0007669"/>
    <property type="project" value="TreeGrafter"/>
</dbReference>
<evidence type="ECO:0000313" key="10">
    <source>
        <dbReference type="EMBL" id="KNC83150.1"/>
    </source>
</evidence>
<dbReference type="CDD" id="cd14003">
    <property type="entry name" value="STKc_AMPK-like"/>
    <property type="match status" value="1"/>
</dbReference>
<keyword evidence="2" id="KW-0808">Transferase</keyword>
<keyword evidence="5 6" id="KW-0067">ATP-binding</keyword>
<dbReference type="PROSITE" id="PS50030">
    <property type="entry name" value="UBA"/>
    <property type="match status" value="1"/>
</dbReference>
<evidence type="ECO:0000256" key="2">
    <source>
        <dbReference type="ARBA" id="ARBA00022679"/>
    </source>
</evidence>
<evidence type="ECO:0000259" key="8">
    <source>
        <dbReference type="PROSITE" id="PS50011"/>
    </source>
</evidence>
<dbReference type="PROSITE" id="PS00107">
    <property type="entry name" value="PROTEIN_KINASE_ATP"/>
    <property type="match status" value="1"/>
</dbReference>
<dbReference type="CDD" id="cd14272">
    <property type="entry name" value="UBA_AMPK-RKs"/>
    <property type="match status" value="1"/>
</dbReference>
<feature type="compositionally biased region" description="Low complexity" evidence="7">
    <location>
        <begin position="377"/>
        <end position="389"/>
    </location>
</feature>
<dbReference type="InterPro" id="IPR015940">
    <property type="entry name" value="UBA"/>
</dbReference>
<dbReference type="GO" id="GO:0004674">
    <property type="term" value="F:protein serine/threonine kinase activity"/>
    <property type="evidence" value="ECO:0007669"/>
    <property type="project" value="UniProtKB-KW"/>
</dbReference>
<dbReference type="PANTHER" id="PTHR24346:SF82">
    <property type="entry name" value="KP78A-RELATED"/>
    <property type="match status" value="1"/>
</dbReference>
<evidence type="ECO:0000256" key="5">
    <source>
        <dbReference type="ARBA" id="ARBA00022840"/>
    </source>
</evidence>
<dbReference type="SUPFAM" id="SSF56112">
    <property type="entry name" value="Protein kinase-like (PK-like)"/>
    <property type="match status" value="1"/>
</dbReference>
<dbReference type="eggNOG" id="KOG0586">
    <property type="taxonomic scope" value="Eukaryota"/>
</dbReference>
<evidence type="ECO:0000313" key="11">
    <source>
        <dbReference type="Proteomes" id="UP000054560"/>
    </source>
</evidence>
<dbReference type="Pfam" id="PF00069">
    <property type="entry name" value="Pkinase"/>
    <property type="match status" value="1"/>
</dbReference>
<gene>
    <name evidence="10" type="ORF">SARC_04579</name>
</gene>
<sequence>MQRTRLQSMPEVTQTNTRLQVDTRFSIGNYALGETLGKGVFSVVKESTHLITGQKVAVKVVDRTKVKEKDLKTLVREMQVMKLLTHNNIAKLYEIIDTAEAFYLVLELVQGDTMHAYLKENGTVTETLAADWTRQLASGVQYCHSRHVVHRDIKLNNIMVDPTGRVKLIDFGLSREFEAKKIETHCGTPVYAAPELFRSGGYFGPAVDMWAIGVVLHACVSGRLPFKGDNFRKRIQEGDYEVPKYFSVKLKNTIASLLEVNPKKRATATDLLKCPWIMQNEKTIAPIEVVPFEDAIDIDCVKAMRKLGFEEQEVLSSVQNDMYDHTAATYYLLKAHKGKDFDLEPLLVQLPPSAQSHSRPRQINSPGLVVVPPMGGSSSAQHSPVHSSSTTLSYPTATHKCTYTPSHSSQTRRGSSPAEPLTSASHSGQQHSPAKITSNLSAQNSRSKDSPPCSSSPSPSSGRRKSLAESTNKGTNTNTISTITNSQTTNTYTISTITNSQTTNTYTISTITNSQTTNTYTISNITNSQTTNTYTISTITNSQTTNTNTISTITISQTTNTYTNTISTITYSQTTNTISTITSFQTTNTYPISTITNSQTLIYKKSSCSLTHFSLSHSPYPQVIMSPLSSFKSMKFGNSKDDVLNDPSLKITMPTAIPAATTTDTEQIFFPASPKPRRHL</sequence>
<feature type="compositionally biased region" description="Polar residues" evidence="7">
    <location>
        <begin position="390"/>
        <end position="414"/>
    </location>
</feature>
<dbReference type="GO" id="GO:0005524">
    <property type="term" value="F:ATP binding"/>
    <property type="evidence" value="ECO:0007669"/>
    <property type="project" value="UniProtKB-UniRule"/>
</dbReference>
<dbReference type="GeneID" id="25905083"/>
<reference evidence="10 11" key="1">
    <citation type="submission" date="2011-02" db="EMBL/GenBank/DDBJ databases">
        <title>The Genome Sequence of Sphaeroforma arctica JP610.</title>
        <authorList>
            <consortium name="The Broad Institute Genome Sequencing Platform"/>
            <person name="Russ C."/>
            <person name="Cuomo C."/>
            <person name="Young S.K."/>
            <person name="Zeng Q."/>
            <person name="Gargeya S."/>
            <person name="Alvarado L."/>
            <person name="Berlin A."/>
            <person name="Chapman S.B."/>
            <person name="Chen Z."/>
            <person name="Freedman E."/>
            <person name="Gellesch M."/>
            <person name="Goldberg J."/>
            <person name="Griggs A."/>
            <person name="Gujja S."/>
            <person name="Heilman E."/>
            <person name="Heiman D."/>
            <person name="Howarth C."/>
            <person name="Mehta T."/>
            <person name="Neiman D."/>
            <person name="Pearson M."/>
            <person name="Roberts A."/>
            <person name="Saif S."/>
            <person name="Shea T."/>
            <person name="Shenoy N."/>
            <person name="Sisk P."/>
            <person name="Stolte C."/>
            <person name="Sykes S."/>
            <person name="White J."/>
            <person name="Yandava C."/>
            <person name="Burger G."/>
            <person name="Gray M.W."/>
            <person name="Holland P.W.H."/>
            <person name="King N."/>
            <person name="Lang F.B.F."/>
            <person name="Roger A.J."/>
            <person name="Ruiz-Trillo I."/>
            <person name="Haas B."/>
            <person name="Nusbaum C."/>
            <person name="Birren B."/>
        </authorList>
    </citation>
    <scope>NUCLEOTIDE SEQUENCE [LARGE SCALE GENOMIC DNA]</scope>
    <source>
        <strain evidence="10 11">JP610</strain>
    </source>
</reference>
<dbReference type="AlphaFoldDB" id="A0A0L0G254"/>
<dbReference type="RefSeq" id="XP_014157052.1">
    <property type="nucleotide sequence ID" value="XM_014301577.1"/>
</dbReference>
<organism evidence="10 11">
    <name type="scientific">Sphaeroforma arctica JP610</name>
    <dbReference type="NCBI Taxonomy" id="667725"/>
    <lineage>
        <taxon>Eukaryota</taxon>
        <taxon>Ichthyosporea</taxon>
        <taxon>Ichthyophonida</taxon>
        <taxon>Sphaeroforma</taxon>
    </lineage>
</organism>
<dbReference type="SMART" id="SM00220">
    <property type="entry name" value="S_TKc"/>
    <property type="match status" value="1"/>
</dbReference>
<dbReference type="OrthoDB" id="40902at2759"/>
<keyword evidence="4 10" id="KW-0418">Kinase</keyword>
<accession>A0A0L0G254</accession>
<proteinExistence type="predicted"/>
<dbReference type="InterPro" id="IPR017441">
    <property type="entry name" value="Protein_kinase_ATP_BS"/>
</dbReference>
<evidence type="ECO:0000256" key="7">
    <source>
        <dbReference type="SAM" id="MobiDB-lite"/>
    </source>
</evidence>
<evidence type="ECO:0000256" key="4">
    <source>
        <dbReference type="ARBA" id="ARBA00022777"/>
    </source>
</evidence>
<dbReference type="InterPro" id="IPR011009">
    <property type="entry name" value="Kinase-like_dom_sf"/>
</dbReference>
<feature type="binding site" evidence="6">
    <location>
        <position position="59"/>
    </location>
    <ligand>
        <name>ATP</name>
        <dbReference type="ChEBI" id="CHEBI:30616"/>
    </ligand>
</feature>
<feature type="domain" description="UBA" evidence="9">
    <location>
        <begin position="295"/>
        <end position="335"/>
    </location>
</feature>
<evidence type="ECO:0000256" key="6">
    <source>
        <dbReference type="PROSITE-ProRule" id="PRU10141"/>
    </source>
</evidence>
<keyword evidence="11" id="KW-1185">Reference proteome</keyword>
<dbReference type="Gene3D" id="1.10.510.10">
    <property type="entry name" value="Transferase(Phosphotransferase) domain 1"/>
    <property type="match status" value="1"/>
</dbReference>